<keyword evidence="3" id="KW-1185">Reference proteome</keyword>
<comment type="caution">
    <text evidence="2">The sequence shown here is derived from an EMBL/GenBank/DDBJ whole genome shotgun (WGS) entry which is preliminary data.</text>
</comment>
<dbReference type="Proteomes" id="UP001420932">
    <property type="component" value="Unassembled WGS sequence"/>
</dbReference>
<organism evidence="2 3">
    <name type="scientific">Stephania yunnanensis</name>
    <dbReference type="NCBI Taxonomy" id="152371"/>
    <lineage>
        <taxon>Eukaryota</taxon>
        <taxon>Viridiplantae</taxon>
        <taxon>Streptophyta</taxon>
        <taxon>Embryophyta</taxon>
        <taxon>Tracheophyta</taxon>
        <taxon>Spermatophyta</taxon>
        <taxon>Magnoliopsida</taxon>
        <taxon>Ranunculales</taxon>
        <taxon>Menispermaceae</taxon>
        <taxon>Menispermoideae</taxon>
        <taxon>Cissampelideae</taxon>
        <taxon>Stephania</taxon>
    </lineage>
</organism>
<gene>
    <name evidence="2" type="ORF">Syun_019946</name>
</gene>
<proteinExistence type="predicted"/>
<feature type="region of interest" description="Disordered" evidence="1">
    <location>
        <begin position="91"/>
        <end position="120"/>
    </location>
</feature>
<sequence>MAKRIVYRSLPLPLTNEQAKQAVLYNSSKYHSSITAVPTVTPQSHNNNKTSFLSQFCLLLRPVKKSNLSQPDLGKADVKAISTTSVGEMDTIVRGTDGSGSTGGAEASRTPSRSDSAETWEGDDCFDTSTDLANLDATSFPGGPSYLSLILSFRHHVLLDIWRSKGSVTVSNAFDMADRFIACLSRADDTYETTGTATQSERGITSTGATR</sequence>
<evidence type="ECO:0000313" key="2">
    <source>
        <dbReference type="EMBL" id="KAK9122329.1"/>
    </source>
</evidence>
<dbReference type="AlphaFoldDB" id="A0AAP0IV52"/>
<evidence type="ECO:0000256" key="1">
    <source>
        <dbReference type="SAM" id="MobiDB-lite"/>
    </source>
</evidence>
<protein>
    <submittedName>
        <fullName evidence="2">Uncharacterized protein</fullName>
    </submittedName>
</protein>
<name>A0AAP0IV52_9MAGN</name>
<accession>A0AAP0IV52</accession>
<evidence type="ECO:0000313" key="3">
    <source>
        <dbReference type="Proteomes" id="UP001420932"/>
    </source>
</evidence>
<feature type="region of interest" description="Disordered" evidence="1">
    <location>
        <begin position="192"/>
        <end position="211"/>
    </location>
</feature>
<dbReference type="EMBL" id="JBBNAF010000008">
    <property type="protein sequence ID" value="KAK9122329.1"/>
    <property type="molecule type" value="Genomic_DNA"/>
</dbReference>
<reference evidence="2 3" key="1">
    <citation type="submission" date="2024-01" db="EMBL/GenBank/DDBJ databases">
        <title>Genome assemblies of Stephania.</title>
        <authorList>
            <person name="Yang L."/>
        </authorList>
    </citation>
    <scope>NUCLEOTIDE SEQUENCE [LARGE SCALE GENOMIC DNA]</scope>
    <source>
        <strain evidence="2">YNDBR</strain>
        <tissue evidence="2">Leaf</tissue>
    </source>
</reference>